<dbReference type="PANTHER" id="PTHR15599">
    <property type="entry name" value="RTDR1"/>
    <property type="match status" value="1"/>
</dbReference>
<accession>A0A8H6YH51</accession>
<dbReference type="SUPFAM" id="SSF48371">
    <property type="entry name" value="ARM repeat"/>
    <property type="match status" value="1"/>
</dbReference>
<gene>
    <name evidence="2" type="ORF">MVEN_00898200</name>
</gene>
<name>A0A8H6YH51_9AGAR</name>
<dbReference type="InterPro" id="IPR042856">
    <property type="entry name" value="RSP14"/>
</dbReference>
<dbReference type="Proteomes" id="UP000620124">
    <property type="component" value="Unassembled WGS sequence"/>
</dbReference>
<dbReference type="InterPro" id="IPR000225">
    <property type="entry name" value="Armadillo"/>
</dbReference>
<feature type="repeat" description="ARM" evidence="1">
    <location>
        <begin position="229"/>
        <end position="271"/>
    </location>
</feature>
<protein>
    <recommendedName>
        <fullName evidence="4">ARM repeat-containing protein</fullName>
    </recommendedName>
</protein>
<dbReference type="PROSITE" id="PS50176">
    <property type="entry name" value="ARM_REPEAT"/>
    <property type="match status" value="1"/>
</dbReference>
<reference evidence="2" key="1">
    <citation type="submission" date="2020-05" db="EMBL/GenBank/DDBJ databases">
        <title>Mycena genomes resolve the evolution of fungal bioluminescence.</title>
        <authorList>
            <person name="Tsai I.J."/>
        </authorList>
    </citation>
    <scope>NUCLEOTIDE SEQUENCE</scope>
    <source>
        <strain evidence="2">CCC161011</strain>
    </source>
</reference>
<evidence type="ECO:0000313" key="3">
    <source>
        <dbReference type="Proteomes" id="UP000620124"/>
    </source>
</evidence>
<dbReference type="InterPro" id="IPR016024">
    <property type="entry name" value="ARM-type_fold"/>
</dbReference>
<dbReference type="OrthoDB" id="3037552at2759"/>
<organism evidence="2 3">
    <name type="scientific">Mycena venus</name>
    <dbReference type="NCBI Taxonomy" id="2733690"/>
    <lineage>
        <taxon>Eukaryota</taxon>
        <taxon>Fungi</taxon>
        <taxon>Dikarya</taxon>
        <taxon>Basidiomycota</taxon>
        <taxon>Agaricomycotina</taxon>
        <taxon>Agaricomycetes</taxon>
        <taxon>Agaricomycetidae</taxon>
        <taxon>Agaricales</taxon>
        <taxon>Marasmiineae</taxon>
        <taxon>Mycenaceae</taxon>
        <taxon>Mycena</taxon>
    </lineage>
</organism>
<dbReference type="SMART" id="SM00185">
    <property type="entry name" value="ARM"/>
    <property type="match status" value="9"/>
</dbReference>
<dbReference type="PANTHER" id="PTHR15599:SF1">
    <property type="entry name" value="RADIAL SPOKE HEAD 14 HOMOLOG"/>
    <property type="match status" value="1"/>
</dbReference>
<dbReference type="EMBL" id="JACAZI010000006">
    <property type="protein sequence ID" value="KAF7358477.1"/>
    <property type="molecule type" value="Genomic_DNA"/>
</dbReference>
<sequence length="520" mass="57411">MQPLARQESRLSFLSWWSDSNPPGPTINLHAAAKPLARFLYHRQALQIIRKNRDSPLSTTTLEIYRGYFPWNFVSSLTKAAILRELAKRVGSSEAEARMVVESPLFPCVTQMLWSPDTHWQAQSSSYNLLGKLAQHESTAPAVLELKLCPQLVSLLHDRDSRVIWRATYTLAQIALWPDGAHAVIEANAIDHILELLGSPSPDIQGLTCMLVRNLAAHKSTAPAILKLKLCPQLVSLLHNQDSSVISHATSALSRIALCPDGARGIIKANNIDHILELLESPNPEVQRLNCMLVGNLAAHESTAPAILKLKLCPQLVSLLRNQDSSVISNATYALSQIARRLDSANDVIEANVIDHILELLGSPSPDIQRLSCKLVGNLAAHESIAPIILELKPCPRLVSFLHDRDSSVISNATYALSHISRWLDGAHDVIETNVIDHILELLKLPNSEIQRWIYVLVGNLAAHKSTAPTILELKLCPQLVSLLCDQDSEVTWRATYTLSQIALWPDGAQAQMFEDQLAC</sequence>
<evidence type="ECO:0000256" key="1">
    <source>
        <dbReference type="PROSITE-ProRule" id="PRU00259"/>
    </source>
</evidence>
<dbReference type="InterPro" id="IPR011989">
    <property type="entry name" value="ARM-like"/>
</dbReference>
<evidence type="ECO:0000313" key="2">
    <source>
        <dbReference type="EMBL" id="KAF7358477.1"/>
    </source>
</evidence>
<dbReference type="Gene3D" id="1.25.10.10">
    <property type="entry name" value="Leucine-rich Repeat Variant"/>
    <property type="match status" value="2"/>
</dbReference>
<dbReference type="Pfam" id="PF00514">
    <property type="entry name" value="Arm"/>
    <property type="match status" value="3"/>
</dbReference>
<comment type="caution">
    <text evidence="2">The sequence shown here is derived from an EMBL/GenBank/DDBJ whole genome shotgun (WGS) entry which is preliminary data.</text>
</comment>
<dbReference type="AlphaFoldDB" id="A0A8H6YH51"/>
<evidence type="ECO:0008006" key="4">
    <source>
        <dbReference type="Google" id="ProtNLM"/>
    </source>
</evidence>
<keyword evidence="3" id="KW-1185">Reference proteome</keyword>
<proteinExistence type="predicted"/>